<keyword evidence="4" id="KW-1185">Reference proteome</keyword>
<dbReference type="InterPro" id="IPR006775">
    <property type="entry name" value="GH116_catalytic"/>
</dbReference>
<dbReference type="InterPro" id="IPR021345">
    <property type="entry name" value="DUF2961"/>
</dbReference>
<dbReference type="InterPro" id="IPR024462">
    <property type="entry name" value="GH116_N"/>
</dbReference>
<protein>
    <submittedName>
        <fullName evidence="3">DUF2961 domain-containing protein</fullName>
    </submittedName>
</protein>
<proteinExistence type="predicted"/>
<dbReference type="Proteomes" id="UP000502248">
    <property type="component" value="Chromosome"/>
</dbReference>
<dbReference type="Gene3D" id="2.60.120.1390">
    <property type="match status" value="1"/>
</dbReference>
<dbReference type="EMBL" id="CP051680">
    <property type="protein sequence ID" value="QJD86308.1"/>
    <property type="molecule type" value="Genomic_DNA"/>
</dbReference>
<gene>
    <name evidence="3" type="ORF">HH215_26175</name>
</gene>
<evidence type="ECO:0000313" key="4">
    <source>
        <dbReference type="Proteomes" id="UP000502248"/>
    </source>
</evidence>
<organism evidence="3 4">
    <name type="scientific">Cohnella herbarum</name>
    <dbReference type="NCBI Taxonomy" id="2728023"/>
    <lineage>
        <taxon>Bacteria</taxon>
        <taxon>Bacillati</taxon>
        <taxon>Bacillota</taxon>
        <taxon>Bacilli</taxon>
        <taxon>Bacillales</taxon>
        <taxon>Paenibacillaceae</taxon>
        <taxon>Cohnella</taxon>
    </lineage>
</organism>
<dbReference type="Pfam" id="PF11175">
    <property type="entry name" value="DUF2961"/>
    <property type="match status" value="1"/>
</dbReference>
<accession>A0A7Z2VNG9</accession>
<dbReference type="KEGG" id="cheb:HH215_26175"/>
<dbReference type="AlphaFoldDB" id="A0A7Z2VNG9"/>
<evidence type="ECO:0000313" key="3">
    <source>
        <dbReference type="EMBL" id="QJD86308.1"/>
    </source>
</evidence>
<dbReference type="InterPro" id="IPR052566">
    <property type="entry name" value="Non-lysos_glucosylceramidase"/>
</dbReference>
<dbReference type="GO" id="GO:0005975">
    <property type="term" value="P:carbohydrate metabolic process"/>
    <property type="evidence" value="ECO:0007669"/>
    <property type="project" value="InterPro"/>
</dbReference>
<dbReference type="Pfam" id="PF12215">
    <property type="entry name" value="Glyco_hydr_116N"/>
    <property type="match status" value="1"/>
</dbReference>
<evidence type="ECO:0000259" key="1">
    <source>
        <dbReference type="Pfam" id="PF04685"/>
    </source>
</evidence>
<name>A0A7Z2VNG9_9BACL</name>
<feature type="domain" description="Glycosyl-hydrolase family 116 N-terminal" evidence="2">
    <location>
        <begin position="179"/>
        <end position="501"/>
    </location>
</feature>
<dbReference type="SUPFAM" id="SSF48208">
    <property type="entry name" value="Six-hairpin glycosidases"/>
    <property type="match status" value="1"/>
</dbReference>
<dbReference type="Gene3D" id="1.50.10.10">
    <property type="match status" value="1"/>
</dbReference>
<dbReference type="GO" id="GO:0004553">
    <property type="term" value="F:hydrolase activity, hydrolyzing O-glycosyl compounds"/>
    <property type="evidence" value="ECO:0007669"/>
    <property type="project" value="InterPro"/>
</dbReference>
<dbReference type="Pfam" id="PF04685">
    <property type="entry name" value="DUF608"/>
    <property type="match status" value="1"/>
</dbReference>
<dbReference type="PANTHER" id="PTHR12654:SF0">
    <property type="entry name" value="NON-LYSOSOMAL GLUCOSYLCERAMIDASE"/>
    <property type="match status" value="1"/>
</dbReference>
<reference evidence="3 4" key="1">
    <citation type="submission" date="2020-04" db="EMBL/GenBank/DDBJ databases">
        <title>Genome sequencing of novel species.</title>
        <authorList>
            <person name="Heo J."/>
            <person name="Kim S.-J."/>
            <person name="Kim J.-S."/>
            <person name="Hong S.-B."/>
            <person name="Kwon S.-W."/>
        </authorList>
    </citation>
    <scope>NUCLEOTIDE SEQUENCE [LARGE SCALE GENOMIC DNA]</scope>
    <source>
        <strain evidence="3 4">MFER-1</strain>
    </source>
</reference>
<feature type="domain" description="Glycosyl-hydrolase family 116 catalytic region" evidence="1">
    <location>
        <begin position="612"/>
        <end position="917"/>
    </location>
</feature>
<sequence length="981" mass="108883">MTANLGGVDVNPDIYQIRSSRSRQFTTFDPVTRSKTKRIMPGAPASTIVESDTPGIINRMWLTFPGWFWRHWETGAGNDPSTLKKLIIRIYWDGEAYPSVECPVGDFFGIGHCEYKHYVSRYLGMSSGGASLQAADRQPNEHVQSARYGSSIYAMNGGVRVNRKSYNGTYEGERNAYIAFPLGGMGAGMFALEGTGAMSHFSLHNHPGLLNEPLVFSAIYVKGSSGSVARVLEGAVPMRKVLGTRTIRTPGPGSGLYGRHYGLPRFAESTFQARFPFGTIELRDPNVPANVTITGWSPFIPLAADDSSLPAAGLEFTFTNPTDEPLELVYSFNAAQFMAAQGADNHRVLRAEAGTGFVLDQPAVDGRPWERGAFSAATDHPNATVDCSWFRGGWFDPLTMIWEAIETGQCLEKPPVTEGAPSPGASLFVPLELQPKESRTVRLMLSWFVPETNFTIGVPATAQEAEADMTNPELRFHKPWYAGKFADLSDLSAYWSRNYTRLREESLRFADSLYGTTMPAEAVEAIAANLCILKSPTVLRQADGRLWGWEGAGDEIGSCHGTCTHVWNYAQAVPHLFPELERGIRESEFNEGQDAQGHQNFRMPLPIQPADHDFHAASDGQLGGIMKAYREWRIGGDTEWLRTIWPNVKASLHYCMEKWDPDETGVLSEPHHNTYDIEFWGPNGMCSSIYIGALKAAYLMAEALGDDQADKYKALYRKGRVYLELELFNGRYFEQKILWEGLRTPAPTSGEHAWNVNYSSEALALMESEGPKYQYGKGCLSDGVIGAWFAEMCGLGDILDREMVTLHLLSVYEHNLKRDLSAHVNPQRSGYALGNEGGLLLCTWPNGGRLSLPFVYSNEVWTGVEYQVASHLLSLGRVEEGLDIVRTCRDRYDGRTRNPFNEYECGFWYARAMASYGLIQGWSGIRYDACDRTLYVSPKVSGDYSSFLCTAGGYGIAGMKDGKPYVDVKAGRIEIERVVME</sequence>
<evidence type="ECO:0000259" key="2">
    <source>
        <dbReference type="Pfam" id="PF12215"/>
    </source>
</evidence>
<dbReference type="InterPro" id="IPR008928">
    <property type="entry name" value="6-hairpin_glycosidase_sf"/>
</dbReference>
<dbReference type="InterPro" id="IPR012341">
    <property type="entry name" value="6hp_glycosidase-like_sf"/>
</dbReference>
<dbReference type="PANTHER" id="PTHR12654">
    <property type="entry name" value="BILE ACID BETA-GLUCOSIDASE-RELATED"/>
    <property type="match status" value="1"/>
</dbReference>